<dbReference type="EMBL" id="CCYD01000322">
    <property type="protein sequence ID" value="CEG38898.1"/>
    <property type="molecule type" value="Genomic_DNA"/>
</dbReference>
<reference evidence="2" key="1">
    <citation type="submission" date="2014-09" db="EMBL/GenBank/DDBJ databases">
        <authorList>
            <person name="Sharma Rahul"/>
            <person name="Thines Marco"/>
        </authorList>
    </citation>
    <scope>NUCLEOTIDE SEQUENCE [LARGE SCALE GENOMIC DNA]</scope>
</reference>
<dbReference type="GeneID" id="36403999"/>
<protein>
    <submittedName>
        <fullName evidence="1">Uncharacterized protein</fullName>
    </submittedName>
</protein>
<keyword evidence="2" id="KW-1185">Reference proteome</keyword>
<dbReference type="AlphaFoldDB" id="A0A0P1AEF4"/>
<evidence type="ECO:0000313" key="2">
    <source>
        <dbReference type="Proteomes" id="UP000054928"/>
    </source>
</evidence>
<name>A0A0P1AEF4_PLAHL</name>
<proteinExistence type="predicted"/>
<evidence type="ECO:0000313" key="1">
    <source>
        <dbReference type="EMBL" id="CEG38898.1"/>
    </source>
</evidence>
<accession>A0A0P1AEF4</accession>
<dbReference type="Proteomes" id="UP000054928">
    <property type="component" value="Unassembled WGS sequence"/>
</dbReference>
<organism evidence="1 2">
    <name type="scientific">Plasmopara halstedii</name>
    <name type="common">Downy mildew of sunflower</name>
    <dbReference type="NCBI Taxonomy" id="4781"/>
    <lineage>
        <taxon>Eukaryota</taxon>
        <taxon>Sar</taxon>
        <taxon>Stramenopiles</taxon>
        <taxon>Oomycota</taxon>
        <taxon>Peronosporomycetes</taxon>
        <taxon>Peronosporales</taxon>
        <taxon>Peronosporaceae</taxon>
        <taxon>Plasmopara</taxon>
    </lineage>
</organism>
<sequence length="54" mass="6381">MTEREPKASVEIRIWRLGVGHHKAPIFALNECDEFCRMIERHELTGLGRKCKMR</sequence>
<dbReference type="RefSeq" id="XP_024575267.1">
    <property type="nucleotide sequence ID" value="XM_024724385.1"/>
</dbReference>